<organism evidence="2 3">
    <name type="scientific">Nocardia tenerifensis</name>
    <dbReference type="NCBI Taxonomy" id="228006"/>
    <lineage>
        <taxon>Bacteria</taxon>
        <taxon>Bacillati</taxon>
        <taxon>Actinomycetota</taxon>
        <taxon>Actinomycetes</taxon>
        <taxon>Mycobacteriales</taxon>
        <taxon>Nocardiaceae</taxon>
        <taxon>Nocardia</taxon>
    </lineage>
</organism>
<name>A0A318K0F1_9NOCA</name>
<evidence type="ECO:0000256" key="1">
    <source>
        <dbReference type="SAM" id="MobiDB-lite"/>
    </source>
</evidence>
<protein>
    <submittedName>
        <fullName evidence="2">Uncharacterized protein</fullName>
    </submittedName>
</protein>
<keyword evidence="3" id="KW-1185">Reference proteome</keyword>
<gene>
    <name evidence="2" type="ORF">DFR70_109304</name>
</gene>
<dbReference type="Proteomes" id="UP000247569">
    <property type="component" value="Unassembled WGS sequence"/>
</dbReference>
<proteinExistence type="predicted"/>
<dbReference type="AlphaFoldDB" id="A0A318K0F1"/>
<accession>A0A318K0F1</accession>
<feature type="region of interest" description="Disordered" evidence="1">
    <location>
        <begin position="37"/>
        <end position="75"/>
    </location>
</feature>
<sequence>MTMTRGSACCGKELANTASDLIKAYLTGVEGDSHLLDTPVVPRNRPVRPKPARAHGSPVRRRPQHIRTQPRRRVTPLRRSISHATPRRSARLTVLRPSRTMCGVVGDERQLDPALERWLREALGESGFRRFRDRPLMAMVLLRNHDAMNRVPHNVLSAWRRLIVEMRREVDQSEWCFIDVAHRNEMTWQDIADGLGLPSAEAAEARRVQLDAELDRMHPGNNPTPWMP</sequence>
<evidence type="ECO:0000313" key="2">
    <source>
        <dbReference type="EMBL" id="PXX61112.1"/>
    </source>
</evidence>
<evidence type="ECO:0000313" key="3">
    <source>
        <dbReference type="Proteomes" id="UP000247569"/>
    </source>
</evidence>
<comment type="caution">
    <text evidence="2">The sequence shown here is derived from an EMBL/GenBank/DDBJ whole genome shotgun (WGS) entry which is preliminary data.</text>
</comment>
<dbReference type="EMBL" id="QJKF01000009">
    <property type="protein sequence ID" value="PXX61112.1"/>
    <property type="molecule type" value="Genomic_DNA"/>
</dbReference>
<feature type="compositionally biased region" description="Basic residues" evidence="1">
    <location>
        <begin position="45"/>
        <end position="75"/>
    </location>
</feature>
<reference evidence="2 3" key="1">
    <citation type="submission" date="2018-05" db="EMBL/GenBank/DDBJ databases">
        <title>Genomic Encyclopedia of Type Strains, Phase IV (KMG-IV): sequencing the most valuable type-strain genomes for metagenomic binning, comparative biology and taxonomic classification.</title>
        <authorList>
            <person name="Goeker M."/>
        </authorList>
    </citation>
    <scope>NUCLEOTIDE SEQUENCE [LARGE SCALE GENOMIC DNA]</scope>
    <source>
        <strain evidence="2 3">DSM 44704</strain>
    </source>
</reference>